<feature type="transmembrane region" description="Helical" evidence="1">
    <location>
        <begin position="29"/>
        <end position="47"/>
    </location>
</feature>
<keyword evidence="1" id="KW-0812">Transmembrane</keyword>
<accession>A0A2X1PSR0</accession>
<keyword evidence="1" id="KW-0472">Membrane</keyword>
<organism evidence="2 3">
    <name type="scientific">Escherichia coli</name>
    <dbReference type="NCBI Taxonomy" id="562"/>
    <lineage>
        <taxon>Bacteria</taxon>
        <taxon>Pseudomonadati</taxon>
        <taxon>Pseudomonadota</taxon>
        <taxon>Gammaproteobacteria</taxon>
        <taxon>Enterobacterales</taxon>
        <taxon>Enterobacteriaceae</taxon>
        <taxon>Escherichia</taxon>
    </lineage>
</organism>
<protein>
    <submittedName>
        <fullName evidence="2">Membrane protein YigM</fullName>
    </submittedName>
</protein>
<proteinExistence type="predicted"/>
<keyword evidence="1" id="KW-1133">Transmembrane helix</keyword>
<dbReference type="AlphaFoldDB" id="A0A2X1PSR0"/>
<evidence type="ECO:0000313" key="3">
    <source>
        <dbReference type="Proteomes" id="UP000250780"/>
    </source>
</evidence>
<reference evidence="2 3" key="1">
    <citation type="submission" date="2018-06" db="EMBL/GenBank/DDBJ databases">
        <authorList>
            <consortium name="Pathogen Informatics"/>
            <person name="Doyle S."/>
        </authorList>
    </citation>
    <scope>NUCLEOTIDE SEQUENCE [LARGE SCALE GENOMIC DNA]</scope>
    <source>
        <strain evidence="2 3">NCTC9073</strain>
    </source>
</reference>
<dbReference type="Proteomes" id="UP000250780">
    <property type="component" value="Unassembled WGS sequence"/>
</dbReference>
<dbReference type="EMBL" id="UASD01000005">
    <property type="protein sequence ID" value="SPX09788.1"/>
    <property type="molecule type" value="Genomic_DNA"/>
</dbReference>
<name>A0A2X1PSR0_ECOLX</name>
<sequence>MALLIITTILWAFSFSFYGEYLAGHVDSYFAVLVRVGLAALVFLPFLRTRGNSLKTVGPVYAGGRDAAWRDVYAEFPRLSLPDGFRAAAVHRADARSTSR</sequence>
<evidence type="ECO:0000313" key="2">
    <source>
        <dbReference type="EMBL" id="SPX09788.1"/>
    </source>
</evidence>
<gene>
    <name evidence="2" type="primary">yigM_3</name>
    <name evidence="2" type="ORF">NCTC9073_01070</name>
</gene>
<evidence type="ECO:0000256" key="1">
    <source>
        <dbReference type="SAM" id="Phobius"/>
    </source>
</evidence>